<evidence type="ECO:0000313" key="1">
    <source>
        <dbReference type="EMBL" id="KAB3853208.1"/>
    </source>
</evidence>
<organism evidence="1 2">
    <name type="scientific">Phocaeicola vulgatus</name>
    <name type="common">Bacteroides vulgatus</name>
    <dbReference type="NCBI Taxonomy" id="821"/>
    <lineage>
        <taxon>Bacteria</taxon>
        <taxon>Pseudomonadati</taxon>
        <taxon>Bacteroidota</taxon>
        <taxon>Bacteroidia</taxon>
        <taxon>Bacteroidales</taxon>
        <taxon>Bacteroidaceae</taxon>
        <taxon>Phocaeicola</taxon>
    </lineage>
</organism>
<dbReference type="InterPro" id="IPR008651">
    <property type="entry name" value="Uncharacterised_HicB"/>
</dbReference>
<dbReference type="InterPro" id="IPR013321">
    <property type="entry name" value="Arc_rbn_hlx_hlx"/>
</dbReference>
<sequence>MGLLKYKGYSGSVEYSPEDNCLFGKVQGMRKASILYEGKSVDEVRKDFEESIDFYLENCKERNIQPEKPYSGKLNLRMSPDLHSRVAAFASSTGTTINEFINKAISKELEHEMAL</sequence>
<dbReference type="SUPFAM" id="SSF143100">
    <property type="entry name" value="TTHA1013/TTHA0281-like"/>
    <property type="match status" value="1"/>
</dbReference>
<dbReference type="GO" id="GO:0006355">
    <property type="term" value="P:regulation of DNA-templated transcription"/>
    <property type="evidence" value="ECO:0007669"/>
    <property type="project" value="InterPro"/>
</dbReference>
<name>A0A6I0HGZ2_PHOVU</name>
<dbReference type="InterPro" id="IPR010985">
    <property type="entry name" value="Ribbon_hlx_hlx"/>
</dbReference>
<dbReference type="Proteomes" id="UP000441522">
    <property type="component" value="Unassembled WGS sequence"/>
</dbReference>
<dbReference type="SUPFAM" id="SSF47598">
    <property type="entry name" value="Ribbon-helix-helix"/>
    <property type="match status" value="1"/>
</dbReference>
<evidence type="ECO:0000313" key="2">
    <source>
        <dbReference type="Proteomes" id="UP000441522"/>
    </source>
</evidence>
<proteinExistence type="predicted"/>
<gene>
    <name evidence="1" type="ORF">GAS29_17445</name>
</gene>
<dbReference type="InterPro" id="IPR035069">
    <property type="entry name" value="TTHA1013/TTHA0281-like"/>
</dbReference>
<dbReference type="Gene3D" id="1.10.1220.10">
    <property type="entry name" value="Met repressor-like"/>
    <property type="match status" value="1"/>
</dbReference>
<dbReference type="AlphaFoldDB" id="A0A6I0HGZ2"/>
<protein>
    <submittedName>
        <fullName evidence="1">Type II toxin-antitoxin system HicB family antitoxin</fullName>
    </submittedName>
</protein>
<dbReference type="EMBL" id="WCWW01000047">
    <property type="protein sequence ID" value="KAB3853208.1"/>
    <property type="molecule type" value="Genomic_DNA"/>
</dbReference>
<reference evidence="1 2" key="1">
    <citation type="journal article" date="2019" name="Nat. Med.">
        <title>A library of human gut bacterial isolates paired with longitudinal multiomics data enables mechanistic microbiome research.</title>
        <authorList>
            <person name="Poyet M."/>
            <person name="Groussin M."/>
            <person name="Gibbons S.M."/>
            <person name="Avila-Pacheco J."/>
            <person name="Jiang X."/>
            <person name="Kearney S.M."/>
            <person name="Perrotta A.R."/>
            <person name="Berdy B."/>
            <person name="Zhao S."/>
            <person name="Lieberman T.D."/>
            <person name="Swanson P.K."/>
            <person name="Smith M."/>
            <person name="Roesemann S."/>
            <person name="Alexander J.E."/>
            <person name="Rich S.A."/>
            <person name="Livny J."/>
            <person name="Vlamakis H."/>
            <person name="Clish C."/>
            <person name="Bullock K."/>
            <person name="Deik A."/>
            <person name="Scott J."/>
            <person name="Pierce K.A."/>
            <person name="Xavier R.J."/>
            <person name="Alm E.J."/>
        </authorList>
    </citation>
    <scope>NUCLEOTIDE SEQUENCE [LARGE SCALE GENOMIC DNA]</scope>
    <source>
        <strain evidence="1 2">BIOML-A5</strain>
    </source>
</reference>
<dbReference type="Pfam" id="PF05534">
    <property type="entry name" value="HicB"/>
    <property type="match status" value="1"/>
</dbReference>
<accession>A0A6I0HGZ2</accession>
<comment type="caution">
    <text evidence="1">The sequence shown here is derived from an EMBL/GenBank/DDBJ whole genome shotgun (WGS) entry which is preliminary data.</text>
</comment>
<dbReference type="RefSeq" id="WP_118440039.1">
    <property type="nucleotide sequence ID" value="NZ_JANUKW010000004.1"/>
</dbReference>